<sequence>MEPDRYESNNKLYILGIICLISALSLFFFSLYIAPFLIWHLNYEVPGIVTILAANFEQQYNMSEGQANTLVWFIFFIPSLITGYIAYYVSNRIDNQIYKVGDAGKEQERKNIPPPVTRDISESAGLAFKIIFLMVAIVAIILLLQLLVQI</sequence>
<keyword evidence="1" id="KW-0472">Membrane</keyword>
<protein>
    <recommendedName>
        <fullName evidence="4">Transmembrane protein</fullName>
    </recommendedName>
</protein>
<proteinExistence type="predicted"/>
<feature type="transmembrane region" description="Helical" evidence="1">
    <location>
        <begin position="70"/>
        <end position="89"/>
    </location>
</feature>
<organism evidence="2 3">
    <name type="scientific">Legionella fallonii LLAP-10</name>
    <dbReference type="NCBI Taxonomy" id="1212491"/>
    <lineage>
        <taxon>Bacteria</taxon>
        <taxon>Pseudomonadati</taxon>
        <taxon>Pseudomonadota</taxon>
        <taxon>Gammaproteobacteria</taxon>
        <taxon>Legionellales</taxon>
        <taxon>Legionellaceae</taxon>
        <taxon>Legionella</taxon>
    </lineage>
</organism>
<accession>A0A098G662</accession>
<feature type="transmembrane region" description="Helical" evidence="1">
    <location>
        <begin position="126"/>
        <end position="148"/>
    </location>
</feature>
<keyword evidence="1" id="KW-1133">Transmembrane helix</keyword>
<dbReference type="OrthoDB" id="5639325at2"/>
<evidence type="ECO:0000313" key="3">
    <source>
        <dbReference type="Proteomes" id="UP000032430"/>
    </source>
</evidence>
<gene>
    <name evidence="2" type="ORF">LFA_1586</name>
</gene>
<evidence type="ECO:0000313" key="2">
    <source>
        <dbReference type="EMBL" id="CEG56995.1"/>
    </source>
</evidence>
<evidence type="ECO:0008006" key="4">
    <source>
        <dbReference type="Google" id="ProtNLM"/>
    </source>
</evidence>
<keyword evidence="1" id="KW-0812">Transmembrane</keyword>
<evidence type="ECO:0000256" key="1">
    <source>
        <dbReference type="SAM" id="Phobius"/>
    </source>
</evidence>
<dbReference type="AlphaFoldDB" id="A0A098G662"/>
<name>A0A098G662_9GAMM</name>
<reference evidence="3" key="1">
    <citation type="submission" date="2014-09" db="EMBL/GenBank/DDBJ databases">
        <authorList>
            <person name="Gomez-Valero L."/>
        </authorList>
    </citation>
    <scope>NUCLEOTIDE SEQUENCE [LARGE SCALE GENOMIC DNA]</scope>
    <source>
        <strain evidence="3">ATCC700992</strain>
    </source>
</reference>
<dbReference type="HOGENOM" id="CLU_1738251_0_0_6"/>
<keyword evidence="3" id="KW-1185">Reference proteome</keyword>
<feature type="transmembrane region" description="Helical" evidence="1">
    <location>
        <begin position="12"/>
        <end position="34"/>
    </location>
</feature>
<dbReference type="Proteomes" id="UP000032430">
    <property type="component" value="Chromosome I"/>
</dbReference>
<dbReference type="EMBL" id="LN614827">
    <property type="protein sequence ID" value="CEG56995.1"/>
    <property type="molecule type" value="Genomic_DNA"/>
</dbReference>
<dbReference type="STRING" id="1212491.LFA_1586"/>
<dbReference type="RefSeq" id="WP_045095567.1">
    <property type="nucleotide sequence ID" value="NZ_LN614827.1"/>
</dbReference>
<dbReference type="KEGG" id="lfa:LFA_1586"/>